<reference evidence="9" key="1">
    <citation type="submission" date="2011-08" db="EMBL/GenBank/DDBJ databases">
        <authorList>
            <person name="Rombauts S."/>
        </authorList>
    </citation>
    <scope>NUCLEOTIDE SEQUENCE</scope>
    <source>
        <strain evidence="9">London</strain>
    </source>
</reference>
<comment type="similarity">
    <text evidence="2">Belongs to the MIP/aquaporin (TC 1.A.8) family.</text>
</comment>
<dbReference type="GO" id="GO:0016323">
    <property type="term" value="C:basolateral plasma membrane"/>
    <property type="evidence" value="ECO:0007669"/>
    <property type="project" value="TreeGrafter"/>
</dbReference>
<keyword evidence="9" id="KW-1185">Reference proteome</keyword>
<dbReference type="Gene3D" id="1.20.1080.10">
    <property type="entry name" value="Glycerol uptake facilitator protein"/>
    <property type="match status" value="1"/>
</dbReference>
<organism evidence="8 9">
    <name type="scientific">Tetranychus urticae</name>
    <name type="common">Two-spotted spider mite</name>
    <dbReference type="NCBI Taxonomy" id="32264"/>
    <lineage>
        <taxon>Eukaryota</taxon>
        <taxon>Metazoa</taxon>
        <taxon>Ecdysozoa</taxon>
        <taxon>Arthropoda</taxon>
        <taxon>Chelicerata</taxon>
        <taxon>Arachnida</taxon>
        <taxon>Acari</taxon>
        <taxon>Acariformes</taxon>
        <taxon>Trombidiformes</taxon>
        <taxon>Prostigmata</taxon>
        <taxon>Eleutherengona</taxon>
        <taxon>Raphignathae</taxon>
        <taxon>Tetranychoidea</taxon>
        <taxon>Tetranychidae</taxon>
        <taxon>Tetranychus</taxon>
    </lineage>
</organism>
<evidence type="ECO:0000313" key="9">
    <source>
        <dbReference type="Proteomes" id="UP000015104"/>
    </source>
</evidence>
<evidence type="ECO:0000313" key="8">
    <source>
        <dbReference type="EnsemblMetazoa" id="tetur35g00420.1"/>
    </source>
</evidence>
<evidence type="ECO:0000256" key="6">
    <source>
        <dbReference type="ARBA" id="ARBA00023136"/>
    </source>
</evidence>
<dbReference type="eggNOG" id="KOG0224">
    <property type="taxonomic scope" value="Eukaryota"/>
</dbReference>
<accession>T1L368</accession>
<name>T1L368_TETUR</name>
<dbReference type="InterPro" id="IPR000425">
    <property type="entry name" value="MIP"/>
</dbReference>
<dbReference type="Pfam" id="PF00230">
    <property type="entry name" value="MIP"/>
    <property type="match status" value="1"/>
</dbReference>
<proteinExistence type="inferred from homology"/>
<dbReference type="PANTHER" id="PTHR43829:SF9">
    <property type="entry name" value="AQUAPORIN-9"/>
    <property type="match status" value="1"/>
</dbReference>
<reference evidence="8" key="2">
    <citation type="submission" date="2015-06" db="UniProtKB">
        <authorList>
            <consortium name="EnsemblMetazoa"/>
        </authorList>
    </citation>
    <scope>IDENTIFICATION</scope>
</reference>
<evidence type="ECO:0000256" key="5">
    <source>
        <dbReference type="ARBA" id="ARBA00022989"/>
    </source>
</evidence>
<evidence type="ECO:0000256" key="1">
    <source>
        <dbReference type="ARBA" id="ARBA00004141"/>
    </source>
</evidence>
<evidence type="ECO:0000256" key="7">
    <source>
        <dbReference type="ARBA" id="ARBA00045280"/>
    </source>
</evidence>
<dbReference type="EnsemblMetazoa" id="tetur35g00420.1">
    <property type="protein sequence ID" value="tetur35g00420.1"/>
    <property type="gene ID" value="tetur35g00420"/>
</dbReference>
<dbReference type="PROSITE" id="PS00221">
    <property type="entry name" value="MIP"/>
    <property type="match status" value="1"/>
</dbReference>
<keyword evidence="5" id="KW-1133">Transmembrane helix</keyword>
<evidence type="ECO:0000256" key="3">
    <source>
        <dbReference type="ARBA" id="ARBA00022448"/>
    </source>
</evidence>
<comment type="subcellular location">
    <subcellularLocation>
        <location evidence="1">Membrane</location>
        <topology evidence="1">Multi-pass membrane protein</topology>
    </subcellularLocation>
</comment>
<dbReference type="HOGENOM" id="CLU_2443664_0_0_1"/>
<dbReference type="EMBL" id="CAEY01001012">
    <property type="status" value="NOT_ANNOTATED_CDS"/>
    <property type="molecule type" value="Genomic_DNA"/>
</dbReference>
<dbReference type="InterPro" id="IPR050363">
    <property type="entry name" value="MIP/Aquaporin"/>
</dbReference>
<dbReference type="AlphaFoldDB" id="T1L368"/>
<comment type="function">
    <text evidence="7">Aquaglyceroporin that may modulate the water content and osmolytes during anhydrobiosis.</text>
</comment>
<dbReference type="GO" id="GO:0015254">
    <property type="term" value="F:glycerol channel activity"/>
    <property type="evidence" value="ECO:0007669"/>
    <property type="project" value="TreeGrafter"/>
</dbReference>
<evidence type="ECO:0000256" key="2">
    <source>
        <dbReference type="ARBA" id="ARBA00006175"/>
    </source>
</evidence>
<dbReference type="InterPro" id="IPR022357">
    <property type="entry name" value="MIP_CS"/>
</dbReference>
<dbReference type="SUPFAM" id="SSF81338">
    <property type="entry name" value="Aquaporin-like"/>
    <property type="match status" value="1"/>
</dbReference>
<evidence type="ECO:0000256" key="4">
    <source>
        <dbReference type="ARBA" id="ARBA00022692"/>
    </source>
</evidence>
<keyword evidence="4" id="KW-0812">Transmembrane</keyword>
<dbReference type="GO" id="GO:0015250">
    <property type="term" value="F:water channel activity"/>
    <property type="evidence" value="ECO:0007669"/>
    <property type="project" value="TreeGrafter"/>
</dbReference>
<dbReference type="InterPro" id="IPR023271">
    <property type="entry name" value="Aquaporin-like"/>
</dbReference>
<protein>
    <recommendedName>
        <fullName evidence="10">Aquaporin</fullName>
    </recommendedName>
</protein>
<evidence type="ECO:0008006" key="10">
    <source>
        <dbReference type="Google" id="ProtNLM"/>
    </source>
</evidence>
<dbReference type="PANTHER" id="PTHR43829">
    <property type="entry name" value="AQUAPORIN OR AQUAGLYCEROPORIN RELATED"/>
    <property type="match status" value="1"/>
</dbReference>
<keyword evidence="3" id="KW-0813">Transport</keyword>
<keyword evidence="6" id="KW-0472">Membrane</keyword>
<sequence length="140" mass="15411">MRGHVNPAVTLGMAAIGKLSWLKVPHYFAAQYIGAFFGAMATYFEAITSNFGADLQTEGANATASIFGTFSQSEVSVGTCFLDQYCFHIYRLNKCTHVLTNLRVSIRKNFTRFSHFSCSSCSFCVDLCLNETIGLIVSFS</sequence>
<dbReference type="Proteomes" id="UP000015104">
    <property type="component" value="Unassembled WGS sequence"/>
</dbReference>
<dbReference type="STRING" id="32264.T1L368"/>